<name>A0A2U2AMR8_9GAMM</name>
<keyword evidence="4" id="KW-1185">Reference proteome</keyword>
<evidence type="ECO:0000313" key="4">
    <source>
        <dbReference type="Proteomes" id="UP000244948"/>
    </source>
</evidence>
<dbReference type="Gene3D" id="1.25.40.10">
    <property type="entry name" value="Tetratricopeptide repeat domain"/>
    <property type="match status" value="1"/>
</dbReference>
<dbReference type="InterPro" id="IPR041166">
    <property type="entry name" value="Rubredoxin_2"/>
</dbReference>
<evidence type="ECO:0000259" key="2">
    <source>
        <dbReference type="Pfam" id="PF18073"/>
    </source>
</evidence>
<sequence>MLEYIWLLLPLGLLIGWLAAKRDNVKKQKMLRYLNLRYFIEESQEVDESLLTLPPDFDADNLRFSLMLGDLFRKRGEIDKAINLHEYLIKEAPTKALTEKVYLSLAEDYLAAGMLDRAESTLRQLLESAEYRDLALLKLTKIYKQQREWLQSIAMLEQMESLTPLLKAEMAHLYCELAEEALAEKSATGLERVMLWLDKAYKADKNCVRATLIRAYGLYQYEQYTLALETLLEIERQEIKLIPLIVPIVYELYHLQSREEDFLTWLEAMIAKNHHIMLRVWKTHYLILHQSFEAGINYLQSSLKRDRNLLGLTILNQLQKYCQENESARLIDQTFQEMLDRYAQFQCDSCGYTTKTLQWSCPSCFEWNRSMPVEDIVALKVKHHGSA</sequence>
<reference evidence="3 4" key="1">
    <citation type="journal article" date="2018" name="Genome Announc.">
        <title>Ignatzschineria cameli sp. nov., isolated from necrotic foot tissue of dromedaries (Camelus dromedarius) and associated maggots (Wohlfahrtia species) in Dubai.</title>
        <authorList>
            <person name="Tsang C.C."/>
            <person name="Tang J.Y."/>
            <person name="Fong J.Y."/>
            <person name="Kinne J."/>
            <person name="Lee H.H."/>
            <person name="Joseph M."/>
            <person name="Jose S."/>
            <person name="Schuster R.K."/>
            <person name="Tang Y."/>
            <person name="Sivakumar S."/>
            <person name="Chen J.H."/>
            <person name="Teng J.L."/>
            <person name="Lau S.K."/>
            <person name="Wernery U."/>
            <person name="Woo P.C."/>
        </authorList>
    </citation>
    <scope>NUCLEOTIDE SEQUENCE [LARGE SCALE GENOMIC DNA]</scope>
    <source>
        <strain evidence="3 4">KCTC 22643</strain>
    </source>
</reference>
<accession>A0A2U2AMR8</accession>
<gene>
    <name evidence="3" type="ORF">DC082_02525</name>
</gene>
<keyword evidence="1" id="KW-0479">Metal-binding</keyword>
<organism evidence="3 4">
    <name type="scientific">Ignatzschineria indica</name>
    <dbReference type="NCBI Taxonomy" id="472583"/>
    <lineage>
        <taxon>Bacteria</taxon>
        <taxon>Pseudomonadati</taxon>
        <taxon>Pseudomonadota</taxon>
        <taxon>Gammaproteobacteria</taxon>
        <taxon>Cardiobacteriales</taxon>
        <taxon>Ignatzschineriaceae</taxon>
        <taxon>Ignatzschineria</taxon>
    </lineage>
</organism>
<dbReference type="EMBL" id="QEWR01000002">
    <property type="protein sequence ID" value="PWD84436.1"/>
    <property type="molecule type" value="Genomic_DNA"/>
</dbReference>
<dbReference type="Pfam" id="PF18073">
    <property type="entry name" value="Zn_ribbon_LapB"/>
    <property type="match status" value="1"/>
</dbReference>
<feature type="domain" description="LapB rubredoxin metal binding" evidence="2">
    <location>
        <begin position="345"/>
        <end position="368"/>
    </location>
</feature>
<evidence type="ECO:0000256" key="1">
    <source>
        <dbReference type="ARBA" id="ARBA00022723"/>
    </source>
</evidence>
<evidence type="ECO:0000313" key="3">
    <source>
        <dbReference type="EMBL" id="PWD84436.1"/>
    </source>
</evidence>
<dbReference type="AlphaFoldDB" id="A0A2U2AMR8"/>
<dbReference type="SUPFAM" id="SSF48452">
    <property type="entry name" value="TPR-like"/>
    <property type="match status" value="1"/>
</dbReference>
<comment type="caution">
    <text evidence="3">The sequence shown here is derived from an EMBL/GenBank/DDBJ whole genome shotgun (WGS) entry which is preliminary data.</text>
</comment>
<dbReference type="RefSeq" id="WP_109235615.1">
    <property type="nucleotide sequence ID" value="NZ_BMXZ01000001.1"/>
</dbReference>
<dbReference type="InterPro" id="IPR011990">
    <property type="entry name" value="TPR-like_helical_dom_sf"/>
</dbReference>
<dbReference type="Proteomes" id="UP000244948">
    <property type="component" value="Unassembled WGS sequence"/>
</dbReference>
<proteinExistence type="predicted"/>
<protein>
    <recommendedName>
        <fullName evidence="2">LapB rubredoxin metal binding domain-containing protein</fullName>
    </recommendedName>
</protein>
<dbReference type="GO" id="GO:0046872">
    <property type="term" value="F:metal ion binding"/>
    <property type="evidence" value="ECO:0007669"/>
    <property type="project" value="UniProtKB-KW"/>
</dbReference>